<dbReference type="Pfam" id="PF00188">
    <property type="entry name" value="CAP"/>
    <property type="match status" value="1"/>
</dbReference>
<feature type="region of interest" description="Disordered" evidence="1">
    <location>
        <begin position="204"/>
        <end position="234"/>
    </location>
</feature>
<dbReference type="InterPro" id="IPR035940">
    <property type="entry name" value="CAP_sf"/>
</dbReference>
<dbReference type="PANTHER" id="PTHR31157:SF26">
    <property type="entry name" value="SCP-LIKE EXTRACELLULAR PROTEIN"/>
    <property type="match status" value="1"/>
</dbReference>
<feature type="region of interest" description="Disordered" evidence="1">
    <location>
        <begin position="37"/>
        <end position="62"/>
    </location>
</feature>
<dbReference type="eggNOG" id="COG2340">
    <property type="taxonomic scope" value="Bacteria"/>
</dbReference>
<name>A0A161UDT4_STAPS</name>
<dbReference type="Gene3D" id="3.40.33.10">
    <property type="entry name" value="CAP"/>
    <property type="match status" value="1"/>
</dbReference>
<evidence type="ECO:0000313" key="6">
    <source>
        <dbReference type="Proteomes" id="UP000246800"/>
    </source>
</evidence>
<dbReference type="CDD" id="cd05379">
    <property type="entry name" value="CAP_bacterial"/>
    <property type="match status" value="1"/>
</dbReference>
<evidence type="ECO:0000256" key="1">
    <source>
        <dbReference type="SAM" id="MobiDB-lite"/>
    </source>
</evidence>
<dbReference type="OMA" id="QLYMDKF"/>
<feature type="compositionally biased region" description="Low complexity" evidence="1">
    <location>
        <begin position="208"/>
        <end position="219"/>
    </location>
</feature>
<evidence type="ECO:0000313" key="5">
    <source>
        <dbReference type="EMBL" id="PWZ72888.1"/>
    </source>
</evidence>
<dbReference type="EMBL" id="AAXKXX010000017">
    <property type="protein sequence ID" value="EGQ4385421.1"/>
    <property type="molecule type" value="Genomic_DNA"/>
</dbReference>
<feature type="domain" description="SCP" evidence="2">
    <location>
        <begin position="242"/>
        <end position="341"/>
    </location>
</feature>
<comment type="caution">
    <text evidence="5">The sequence shown here is derived from an EMBL/GenBank/DDBJ whole genome shotgun (WGS) entry which is preliminary data.</text>
</comment>
<organism evidence="5 6">
    <name type="scientific">Staphylococcus pseudintermedius</name>
    <dbReference type="NCBI Taxonomy" id="283734"/>
    <lineage>
        <taxon>Bacteria</taxon>
        <taxon>Bacillati</taxon>
        <taxon>Bacillota</taxon>
        <taxon>Bacilli</taxon>
        <taxon>Bacillales</taxon>
        <taxon>Staphylococcaceae</taxon>
        <taxon>Staphylococcus</taxon>
        <taxon>Staphylococcus intermedius group</taxon>
    </lineage>
</organism>
<dbReference type="AlphaFoldDB" id="A0A161UDT4"/>
<feature type="domain" description="CAP-associated" evidence="3">
    <location>
        <begin position="67"/>
        <end position="207"/>
    </location>
</feature>
<dbReference type="PANTHER" id="PTHR31157">
    <property type="entry name" value="SCP DOMAIN-CONTAINING PROTEIN"/>
    <property type="match status" value="1"/>
</dbReference>
<evidence type="ECO:0000259" key="2">
    <source>
        <dbReference type="Pfam" id="PF00188"/>
    </source>
</evidence>
<dbReference type="EMBL" id="QEIT01000099">
    <property type="protein sequence ID" value="PWZ72888.1"/>
    <property type="molecule type" value="Genomic_DNA"/>
</dbReference>
<gene>
    <name evidence="5" type="ORF">DD902_12465</name>
    <name evidence="4" type="ORF">EGV54_10005</name>
</gene>
<dbReference type="InterPro" id="IPR029410">
    <property type="entry name" value="CAP_assoc"/>
</dbReference>
<accession>A0A161UDT4</accession>
<sequence length="356" mass="41192">MRRKLIKVLAVLLLVGFLVYLFYSPQLEFDVLENPNRANHQQPEKPKNVNQNEGQNPPLESGVGTYIGKSLNQITSQFGTPDRIYSFQQGYRKYIYKGDKRYIIFAVKDDKVKSVYVTGKNTEKLTGPIKINEQASDLFDKFSINTEPQFKVNGQTYHYELSDKDVKTQALIQFDDTFAQVFIDQQKNKVLGLRYLDKEALADMNPYAQNNEETTSQETEASEEEGARPADQNVNERLTLYELTNEMRQLNERQPLKVNDTLENVATVDLFNYGNQKNTEFTEENLINLMKQTPLNYQSVSQNVGYNFNDVPTLVHSWINSDVHRSRMLNAKYVEMGGEVQYQYYMLIFLEKGENA</sequence>
<evidence type="ECO:0000313" key="4">
    <source>
        <dbReference type="EMBL" id="EGQ4385421.1"/>
    </source>
</evidence>
<proteinExistence type="predicted"/>
<protein>
    <submittedName>
        <fullName evidence="5">SCP-like extracellular protein</fullName>
    </submittedName>
</protein>
<dbReference type="Proteomes" id="UP000600220">
    <property type="component" value="Unassembled WGS sequence"/>
</dbReference>
<evidence type="ECO:0000259" key="3">
    <source>
        <dbReference type="Pfam" id="PF14504"/>
    </source>
</evidence>
<dbReference type="InterPro" id="IPR014044">
    <property type="entry name" value="CAP_dom"/>
</dbReference>
<dbReference type="RefSeq" id="WP_014614223.1">
    <property type="nucleotide sequence ID" value="NZ_AP019372.1"/>
</dbReference>
<reference evidence="4 7" key="2">
    <citation type="submission" date="2018-11" db="EMBL/GenBank/DDBJ databases">
        <authorList>
            <consortium name="Veterinary Laboratory Investigation and Response Network"/>
        </authorList>
    </citation>
    <scope>NUCLEOTIDE SEQUENCE [LARGE SCALE GENOMIC DNA]</scope>
    <source>
        <strain evidence="4 7">SPSE-18-VL-LA-PA-Ryan-0021</strain>
    </source>
</reference>
<evidence type="ECO:0000313" key="7">
    <source>
        <dbReference type="Proteomes" id="UP000600220"/>
    </source>
</evidence>
<dbReference type="Pfam" id="PF14504">
    <property type="entry name" value="CAP_assoc_N"/>
    <property type="match status" value="1"/>
</dbReference>
<reference evidence="5 6" key="1">
    <citation type="journal article" date="2018" name="Vet. Microbiol.">
        <title>Clonal diversity and geographic distribution of methicillin-resistant Staphylococcus pseudintermedius from Australian animals: Discovery of novel sequence types.</title>
        <authorList>
            <person name="Worthing K.A."/>
            <person name="Abraham S."/>
            <person name="Coombs G.W."/>
            <person name="Pang S."/>
            <person name="Saputra S."/>
            <person name="Jordan D."/>
            <person name="Trott D.J."/>
            <person name="Norris J.M."/>
        </authorList>
    </citation>
    <scope>NUCLEOTIDE SEQUENCE [LARGE SCALE GENOMIC DNA]</scope>
    <source>
        <strain evidence="5 6">ST525 1</strain>
    </source>
</reference>
<dbReference type="Proteomes" id="UP000246800">
    <property type="component" value="Unassembled WGS sequence"/>
</dbReference>
<keyword evidence="7" id="KW-1185">Reference proteome</keyword>
<dbReference type="SUPFAM" id="SSF55797">
    <property type="entry name" value="PR-1-like"/>
    <property type="match status" value="1"/>
</dbReference>